<feature type="transmembrane region" description="Helical" evidence="7">
    <location>
        <begin position="193"/>
        <end position="210"/>
    </location>
</feature>
<gene>
    <name evidence="9" type="ORF">SacglDRAFT_00178</name>
</gene>
<feature type="transmembrane region" description="Helical" evidence="7">
    <location>
        <begin position="93"/>
        <end position="115"/>
    </location>
</feature>
<proteinExistence type="predicted"/>
<dbReference type="OrthoDB" id="145388at2"/>
<reference evidence="10" key="2">
    <citation type="submission" date="2012-01" db="EMBL/GenBank/DDBJ databases">
        <title>Noncontiguous Finished sequence of chromosome of Saccharomonospora glauca K62.</title>
        <authorList>
            <consortium name="US DOE Joint Genome Institute"/>
            <person name="Lucas S."/>
            <person name="Han J."/>
            <person name="Lapidus A."/>
            <person name="Cheng J.-F."/>
            <person name="Goodwin L."/>
            <person name="Pitluck S."/>
            <person name="Peters L."/>
            <person name="Mikhailova N."/>
            <person name="Held B."/>
            <person name="Detter J.C."/>
            <person name="Han C."/>
            <person name="Tapia R."/>
            <person name="Land M."/>
            <person name="Hauser L."/>
            <person name="Kyrpides N."/>
            <person name="Ivanova N."/>
            <person name="Pagani I."/>
            <person name="Brambilla E.-M."/>
            <person name="Klenk H.-P."/>
            <person name="Woyke T."/>
        </authorList>
    </citation>
    <scope>NUCLEOTIDE SEQUENCE [LARGE SCALE GENOMIC DNA]</scope>
    <source>
        <strain evidence="10">K62</strain>
    </source>
</reference>
<feature type="domain" description="Major facilitator superfamily (MFS) profile" evidence="8">
    <location>
        <begin position="28"/>
        <end position="422"/>
    </location>
</feature>
<keyword evidence="2" id="KW-1003">Cell membrane</keyword>
<evidence type="ECO:0000256" key="5">
    <source>
        <dbReference type="ARBA" id="ARBA00023136"/>
    </source>
</evidence>
<evidence type="ECO:0000256" key="4">
    <source>
        <dbReference type="ARBA" id="ARBA00022989"/>
    </source>
</evidence>
<evidence type="ECO:0000313" key="10">
    <source>
        <dbReference type="Proteomes" id="UP000005087"/>
    </source>
</evidence>
<feature type="region of interest" description="Disordered" evidence="6">
    <location>
        <begin position="1"/>
        <end position="20"/>
    </location>
</feature>
<name>I1CWR7_9PSEU</name>
<dbReference type="InterPro" id="IPR011701">
    <property type="entry name" value="MFS"/>
</dbReference>
<evidence type="ECO:0000313" key="9">
    <source>
        <dbReference type="EMBL" id="EIE97141.1"/>
    </source>
</evidence>
<keyword evidence="5 7" id="KW-0472">Membrane</keyword>
<organism evidence="9 10">
    <name type="scientific">Saccharomonospora glauca K62</name>
    <dbReference type="NCBI Taxonomy" id="928724"/>
    <lineage>
        <taxon>Bacteria</taxon>
        <taxon>Bacillati</taxon>
        <taxon>Actinomycetota</taxon>
        <taxon>Actinomycetes</taxon>
        <taxon>Pseudonocardiales</taxon>
        <taxon>Pseudonocardiaceae</taxon>
        <taxon>Saccharomonospora</taxon>
    </lineage>
</organism>
<dbReference type="RefSeq" id="WP_005460903.1">
    <property type="nucleotide sequence ID" value="NZ_CM001484.1"/>
</dbReference>
<dbReference type="PANTHER" id="PTHR23513:SF6">
    <property type="entry name" value="MAJOR FACILITATOR SUPERFAMILY ASSOCIATED DOMAIN-CONTAINING PROTEIN"/>
    <property type="match status" value="1"/>
</dbReference>
<dbReference type="GO" id="GO:0022857">
    <property type="term" value="F:transmembrane transporter activity"/>
    <property type="evidence" value="ECO:0007669"/>
    <property type="project" value="InterPro"/>
</dbReference>
<protein>
    <submittedName>
        <fullName evidence="9">Arabinose efflux permease family protein</fullName>
    </submittedName>
</protein>
<feature type="transmembrane region" description="Helical" evidence="7">
    <location>
        <begin position="304"/>
        <end position="326"/>
    </location>
</feature>
<reference evidence="9 10" key="1">
    <citation type="submission" date="2011-09" db="EMBL/GenBank/DDBJ databases">
        <authorList>
            <consortium name="US DOE Joint Genome Institute (JGI-PGF)"/>
            <person name="Lucas S."/>
            <person name="Han J."/>
            <person name="Lapidus A."/>
            <person name="Cheng J.-F."/>
            <person name="Goodwin L."/>
            <person name="Pitluck S."/>
            <person name="Peters L."/>
            <person name="Land M.L."/>
            <person name="Hauser L."/>
            <person name="Brambilla E."/>
            <person name="Klenk H.-P."/>
            <person name="Woyke T.J."/>
        </authorList>
    </citation>
    <scope>NUCLEOTIDE SEQUENCE [LARGE SCALE GENOMIC DNA]</scope>
    <source>
        <strain evidence="9 10">K62</strain>
    </source>
</reference>
<evidence type="ECO:0000256" key="2">
    <source>
        <dbReference type="ARBA" id="ARBA00022475"/>
    </source>
</evidence>
<dbReference type="Proteomes" id="UP000005087">
    <property type="component" value="Chromosome"/>
</dbReference>
<dbReference type="InterPro" id="IPR020846">
    <property type="entry name" value="MFS_dom"/>
</dbReference>
<dbReference type="CDD" id="cd06173">
    <property type="entry name" value="MFS_MefA_like"/>
    <property type="match status" value="1"/>
</dbReference>
<dbReference type="Pfam" id="PF07690">
    <property type="entry name" value="MFS_1"/>
    <property type="match status" value="1"/>
</dbReference>
<evidence type="ECO:0000256" key="1">
    <source>
        <dbReference type="ARBA" id="ARBA00004651"/>
    </source>
</evidence>
<evidence type="ECO:0000259" key="8">
    <source>
        <dbReference type="PROSITE" id="PS50850"/>
    </source>
</evidence>
<feature type="transmembrane region" description="Helical" evidence="7">
    <location>
        <begin position="400"/>
        <end position="418"/>
    </location>
</feature>
<dbReference type="SUPFAM" id="SSF103473">
    <property type="entry name" value="MFS general substrate transporter"/>
    <property type="match status" value="1"/>
</dbReference>
<accession>I1CWR7</accession>
<dbReference type="eggNOG" id="COG0477">
    <property type="taxonomic scope" value="Bacteria"/>
</dbReference>
<dbReference type="InterPro" id="IPR036259">
    <property type="entry name" value="MFS_trans_sf"/>
</dbReference>
<dbReference type="PROSITE" id="PS50850">
    <property type="entry name" value="MFS"/>
    <property type="match status" value="1"/>
</dbReference>
<dbReference type="HOGENOM" id="CLU_034180_13_0_11"/>
<evidence type="ECO:0000256" key="3">
    <source>
        <dbReference type="ARBA" id="ARBA00022692"/>
    </source>
</evidence>
<evidence type="ECO:0000256" key="6">
    <source>
        <dbReference type="SAM" id="MobiDB-lite"/>
    </source>
</evidence>
<feature type="transmembrane region" description="Helical" evidence="7">
    <location>
        <begin position="237"/>
        <end position="257"/>
    </location>
</feature>
<sequence length="429" mass="43841">MGSSPDSSEETGHSHGVTRSVDTVPSKKLHLLVGSSVFANLGDGIAKVAFPLLAVQVTRDPLLIGGLSAAQFLPWLLFGVVAGALLDRVDRRTAVVVANTVRAVVIGLLALLVHFDAASIWLVYVAALGVGIAETVADSATNVLVPAVVGRSGLAKANSKLQAAEIVGQTFLGGPLGSLTFALFAAFPFLLDSVAFALGAVLLVTLPGTYRPERDRSGSRSVTAEVRADIAQGLRWVLGHPVLGRLVLVVGMVGLVSEMAQAQLVLYALTDLGLSEAAFGVFGFTGGIGGLLGATVASRLIDRLGSTAALTSGLVTAGAAFLAMGLVSNPVVASSLFGVFAGAVVLVNVLLATARHLLVPEELLGRVIGVWRTVAWGALPLGALLGGLTTRLFDSASTTFALSGAGLLLVALVAWASVRAHDLTPARRS</sequence>
<feature type="transmembrane region" description="Helical" evidence="7">
    <location>
        <begin position="332"/>
        <end position="351"/>
    </location>
</feature>
<dbReference type="Gene3D" id="1.20.1250.20">
    <property type="entry name" value="MFS general substrate transporter like domains"/>
    <property type="match status" value="1"/>
</dbReference>
<keyword evidence="10" id="KW-1185">Reference proteome</keyword>
<dbReference type="PANTHER" id="PTHR23513">
    <property type="entry name" value="INTEGRAL MEMBRANE EFFLUX PROTEIN-RELATED"/>
    <property type="match status" value="1"/>
</dbReference>
<keyword evidence="4 7" id="KW-1133">Transmembrane helix</keyword>
<evidence type="ECO:0000256" key="7">
    <source>
        <dbReference type="SAM" id="Phobius"/>
    </source>
</evidence>
<dbReference type="STRING" id="928724.SacglDRAFT_00178"/>
<comment type="subcellular location">
    <subcellularLocation>
        <location evidence="1">Cell membrane</location>
        <topology evidence="1">Multi-pass membrane protein</topology>
    </subcellularLocation>
</comment>
<dbReference type="GO" id="GO:0005886">
    <property type="term" value="C:plasma membrane"/>
    <property type="evidence" value="ECO:0007669"/>
    <property type="project" value="UniProtKB-SubCell"/>
</dbReference>
<dbReference type="EMBL" id="CM001484">
    <property type="protein sequence ID" value="EIE97141.1"/>
    <property type="molecule type" value="Genomic_DNA"/>
</dbReference>
<keyword evidence="3 7" id="KW-0812">Transmembrane</keyword>
<feature type="transmembrane region" description="Helical" evidence="7">
    <location>
        <begin position="277"/>
        <end position="297"/>
    </location>
</feature>
<feature type="transmembrane region" description="Helical" evidence="7">
    <location>
        <begin position="62"/>
        <end position="86"/>
    </location>
</feature>
<dbReference type="AlphaFoldDB" id="I1CWR7"/>
<feature type="transmembrane region" description="Helical" evidence="7">
    <location>
        <begin position="363"/>
        <end position="388"/>
    </location>
</feature>